<comment type="caution">
    <text evidence="3">The sequence shown here is derived from an EMBL/GenBank/DDBJ whole genome shotgun (WGS) entry which is preliminary data.</text>
</comment>
<accession>A0AAU9KLS8</accession>
<dbReference type="InterPro" id="IPR036291">
    <property type="entry name" value="NAD(P)-bd_dom_sf"/>
</dbReference>
<feature type="chain" id="PRO_5043526969" description="Opine dehydrogenase domain-containing protein" evidence="1">
    <location>
        <begin position="21"/>
        <end position="449"/>
    </location>
</feature>
<reference evidence="3" key="1">
    <citation type="submission" date="2021-11" db="EMBL/GenBank/DDBJ databases">
        <authorList>
            <person name="Islam A."/>
            <person name="Islam S."/>
            <person name="Flora M.S."/>
            <person name="Rahman M."/>
            <person name="Ziaur R.M."/>
            <person name="Epstein J.H."/>
            <person name="Hassan M."/>
            <person name="Klassen M."/>
            <person name="Woodard K."/>
            <person name="Webb A."/>
            <person name="Webby R.J."/>
            <person name="El Zowalaty M.E."/>
        </authorList>
    </citation>
    <scope>NUCLEOTIDE SEQUENCE</scope>
    <source>
        <strain evidence="3">Pbs3</strain>
    </source>
</reference>
<dbReference type="GO" id="GO:0016491">
    <property type="term" value="F:oxidoreductase activity"/>
    <property type="evidence" value="ECO:0007669"/>
    <property type="project" value="InterPro"/>
</dbReference>
<sequence length="449" mass="50428">MLWFSIAKLIFAMTLSVATARVELQQLVPSVSPAVGVVTICGGGNGAHVAAVYLAFKGVRVQVLTRQPQRWSQTLELSTTGSSWEFKGILTGHLSLVSKHAKHVIPQSDVVIVAAPANAHPAILEHVAPYLKKGVKLGALFAQGGFDWASRKALGEEKLAIVDLLFGLQNIPWICKSTKYGHKCRIIGPKQCLYVACYPVERKDEAATLMQTLFDIPCKTVANFLNLTLTPSNQIIHPARYYAIFRDWDGKKTYTLEELEKRNGLTLYADFDEFSAEQLTMLDNELQQVKSALLHRFPALDLSDVLPMGDRVVKHYGKDVSDRSSLLQIFRTNLSYAGCSTPLMEVSKGQFHPAIHSRLFWEDIPYGLCILKNMAEMLGNFPTPRIDFMIRWHQQHMGVEFLNPDGQLNARELWRTGAPNKYGIHSLEDLVSTSLPKEMRNYRHPRSRI</sequence>
<keyword evidence="1" id="KW-0732">Signal</keyword>
<dbReference type="PANTHER" id="PTHR38015">
    <property type="entry name" value="BLR6086 PROTEIN"/>
    <property type="match status" value="1"/>
</dbReference>
<dbReference type="InterPro" id="IPR013328">
    <property type="entry name" value="6PGD_dom2"/>
</dbReference>
<dbReference type="SUPFAM" id="SSF48179">
    <property type="entry name" value="6-phosphogluconate dehydrogenase C-terminal domain-like"/>
    <property type="match status" value="1"/>
</dbReference>
<feature type="signal peptide" evidence="1">
    <location>
        <begin position="1"/>
        <end position="20"/>
    </location>
</feature>
<dbReference type="Gene3D" id="3.40.50.720">
    <property type="entry name" value="NAD(P)-binding Rossmann-like Domain"/>
    <property type="match status" value="1"/>
</dbReference>
<gene>
    <name evidence="3" type="ORF">PBS003_LOCUS684</name>
</gene>
<evidence type="ECO:0000256" key="1">
    <source>
        <dbReference type="SAM" id="SignalP"/>
    </source>
</evidence>
<organism evidence="3 4">
    <name type="scientific">Peronospora belbahrii</name>
    <dbReference type="NCBI Taxonomy" id="622444"/>
    <lineage>
        <taxon>Eukaryota</taxon>
        <taxon>Sar</taxon>
        <taxon>Stramenopiles</taxon>
        <taxon>Oomycota</taxon>
        <taxon>Peronosporomycetes</taxon>
        <taxon>Peronosporales</taxon>
        <taxon>Peronosporaceae</taxon>
        <taxon>Peronospora</taxon>
    </lineage>
</organism>
<dbReference type="InterPro" id="IPR003421">
    <property type="entry name" value="Opine_DH"/>
</dbReference>
<dbReference type="PANTHER" id="PTHR38015:SF1">
    <property type="entry name" value="OPINE DEHYDROGENASE DOMAIN-CONTAINING PROTEIN"/>
    <property type="match status" value="1"/>
</dbReference>
<dbReference type="Pfam" id="PF02317">
    <property type="entry name" value="Octopine_DH"/>
    <property type="match status" value="1"/>
</dbReference>
<evidence type="ECO:0000259" key="2">
    <source>
        <dbReference type="Pfam" id="PF02317"/>
    </source>
</evidence>
<dbReference type="SUPFAM" id="SSF51735">
    <property type="entry name" value="NAD(P)-binding Rossmann-fold domains"/>
    <property type="match status" value="1"/>
</dbReference>
<evidence type="ECO:0000313" key="3">
    <source>
        <dbReference type="EMBL" id="CAH0473808.1"/>
    </source>
</evidence>
<name>A0AAU9KLS8_9STRA</name>
<feature type="domain" description="Opine dehydrogenase" evidence="2">
    <location>
        <begin position="221"/>
        <end position="396"/>
    </location>
</feature>
<evidence type="ECO:0000313" key="4">
    <source>
        <dbReference type="Proteomes" id="UP001160483"/>
    </source>
</evidence>
<dbReference type="EMBL" id="CAKKTJ010000086">
    <property type="protein sequence ID" value="CAH0473808.1"/>
    <property type="molecule type" value="Genomic_DNA"/>
</dbReference>
<dbReference type="Gene3D" id="1.10.1040.10">
    <property type="entry name" value="N-(1-d-carboxylethyl)-l-norvaline Dehydrogenase, domain 2"/>
    <property type="match status" value="1"/>
</dbReference>
<protein>
    <recommendedName>
        <fullName evidence="2">Opine dehydrogenase domain-containing protein</fullName>
    </recommendedName>
</protein>
<proteinExistence type="predicted"/>
<dbReference type="Proteomes" id="UP001160483">
    <property type="component" value="Unassembled WGS sequence"/>
</dbReference>
<dbReference type="InterPro" id="IPR051729">
    <property type="entry name" value="Opine/Lysopine_DH"/>
</dbReference>
<dbReference type="InterPro" id="IPR008927">
    <property type="entry name" value="6-PGluconate_DH-like_C_sf"/>
</dbReference>
<dbReference type="AlphaFoldDB" id="A0AAU9KLS8"/>